<evidence type="ECO:0000256" key="1">
    <source>
        <dbReference type="ARBA" id="ARBA00038414"/>
    </source>
</evidence>
<dbReference type="Proteomes" id="UP000186385">
    <property type="component" value="Unassembled WGS sequence"/>
</dbReference>
<comment type="similarity">
    <text evidence="1">Belongs to the HyuE racemase family.</text>
</comment>
<sequence length="229" mass="25272">MIEKKYTIGLIHATMNSVQPILDAFRQHAPQAVLINFMDESLIYDLNKKGHVTKDMTRRLLAMAGKAEDSGVDGILLTCSSFTPVVSDISHLFQTPMLSADMSMLEKAVEIGGRIGVIATVPAAGPTTTALLKKLADQHKKEIQVETIVIPEAFHALQKGKRGLHDELIHQKVQELSAHCDVLLFAQFSMARALQTLDVKTKPILTSPEISVKSIIAEIERREVVLDQR</sequence>
<protein>
    <recommendedName>
        <fullName evidence="4">Asp/Glu/hydantoin racemase</fullName>
    </recommendedName>
</protein>
<dbReference type="InterPro" id="IPR015942">
    <property type="entry name" value="Asp/Glu/hydantoin_racemase"/>
</dbReference>
<evidence type="ECO:0000313" key="2">
    <source>
        <dbReference type="EMBL" id="SIQ72741.1"/>
    </source>
</evidence>
<dbReference type="RefSeq" id="WP_094031960.1">
    <property type="nucleotide sequence ID" value="NZ_FTLX01000003.1"/>
</dbReference>
<dbReference type="STRING" id="1017273.SAMN05443094_103453"/>
<evidence type="ECO:0000313" key="3">
    <source>
        <dbReference type="Proteomes" id="UP000186385"/>
    </source>
</evidence>
<organism evidence="2 3">
    <name type="scientific">Domibacillus enclensis</name>
    <dbReference type="NCBI Taxonomy" id="1017273"/>
    <lineage>
        <taxon>Bacteria</taxon>
        <taxon>Bacillati</taxon>
        <taxon>Bacillota</taxon>
        <taxon>Bacilli</taxon>
        <taxon>Bacillales</taxon>
        <taxon>Bacillaceae</taxon>
        <taxon>Domibacillus</taxon>
    </lineage>
</organism>
<name>A0A1N6V4E4_9BACI</name>
<evidence type="ECO:0008006" key="4">
    <source>
        <dbReference type="Google" id="ProtNLM"/>
    </source>
</evidence>
<reference evidence="2 3" key="1">
    <citation type="submission" date="2017-01" db="EMBL/GenBank/DDBJ databases">
        <authorList>
            <person name="Mah S.A."/>
            <person name="Swanson W.J."/>
            <person name="Moy G.W."/>
            <person name="Vacquier V.D."/>
        </authorList>
    </citation>
    <scope>NUCLEOTIDE SEQUENCE [LARGE SCALE GENOMIC DNA]</scope>
    <source>
        <strain evidence="2 3">NIO-1016</strain>
    </source>
</reference>
<dbReference type="Pfam" id="PF01177">
    <property type="entry name" value="Asp_Glu_race"/>
    <property type="match status" value="1"/>
</dbReference>
<dbReference type="EMBL" id="FTLX01000003">
    <property type="protein sequence ID" value="SIQ72741.1"/>
    <property type="molecule type" value="Genomic_DNA"/>
</dbReference>
<dbReference type="AlphaFoldDB" id="A0A1N6V4E4"/>
<dbReference type="OrthoDB" id="978447at2"/>
<gene>
    <name evidence="2" type="ORF">SAMN05443094_103453</name>
</gene>
<dbReference type="GO" id="GO:0047661">
    <property type="term" value="F:amino-acid racemase activity"/>
    <property type="evidence" value="ECO:0007669"/>
    <property type="project" value="InterPro"/>
</dbReference>
<dbReference type="Gene3D" id="3.40.50.12500">
    <property type="match status" value="1"/>
</dbReference>
<accession>A0A1N6V4E4</accession>
<proteinExistence type="inferred from homology"/>
<dbReference type="InterPro" id="IPR053714">
    <property type="entry name" value="Iso_Racemase_Enz_sf"/>
</dbReference>